<dbReference type="GO" id="GO:0032297">
    <property type="term" value="P:negative regulation of DNA-templated DNA replication initiation"/>
    <property type="evidence" value="ECO:0007669"/>
    <property type="project" value="InterPro"/>
</dbReference>
<comment type="caution">
    <text evidence="3">The sequence shown here is derived from an EMBL/GenBank/DDBJ whole genome shotgun (WGS) entry which is preliminary data.</text>
</comment>
<dbReference type="NCBIfam" id="TIGR03420">
    <property type="entry name" value="DnaA_homol_Hda"/>
    <property type="match status" value="1"/>
</dbReference>
<dbReference type="RefSeq" id="WP_126977052.1">
    <property type="nucleotide sequence ID" value="NZ_PQSP01000001.1"/>
</dbReference>
<dbReference type="InterPro" id="IPR027417">
    <property type="entry name" value="P-loop_NTPase"/>
</dbReference>
<dbReference type="PANTHER" id="PTHR30050:SF5">
    <property type="entry name" value="DNAA REGULATORY INACTIVATOR HDA"/>
    <property type="match status" value="1"/>
</dbReference>
<dbReference type="InterPro" id="IPR017788">
    <property type="entry name" value="Hda"/>
</dbReference>
<reference evidence="3 4" key="1">
    <citation type="submission" date="2018-01" db="EMBL/GenBank/DDBJ databases">
        <title>Saezia sanguinis gen. nov., sp. nov., in the order Burkholderiales isolated from human blood.</title>
        <authorList>
            <person name="Medina-Pascual M.J."/>
            <person name="Valdezate S."/>
            <person name="Monzon S."/>
            <person name="Cuesta I."/>
            <person name="Carrasco G."/>
            <person name="Villalon P."/>
            <person name="Saez-Nieto J.A."/>
        </authorList>
    </citation>
    <scope>NUCLEOTIDE SEQUENCE [LARGE SCALE GENOMIC DNA]</scope>
    <source>
        <strain evidence="3 4">CNM695-12</strain>
    </source>
</reference>
<dbReference type="GO" id="GO:0003688">
    <property type="term" value="F:DNA replication origin binding"/>
    <property type="evidence" value="ECO:0007669"/>
    <property type="project" value="TreeGrafter"/>
</dbReference>
<dbReference type="InterPro" id="IPR055199">
    <property type="entry name" value="Hda_lid"/>
</dbReference>
<name>A0A433SFN5_9BURK</name>
<sequence>MKQLPLALPTYSGPSLDNYVPGANLDCLLYLQDAMAQIDTQVPAPTYLWGERGCGKTHLLKSVASAVEQRGGCCGWLTPKQIISEFDPRWAVVLMDDCEQLSERHQAAAFRVFIDAQSFGAWVVAAGAVPPVDLSVREDLRTRLGWGHIFALKRLTDEELQAALWQAFHSRGLVLSQEVQDYLLHHFSRDMTSLMFLMEQMDQYALASKRAVTVPLIKSMLSDNEPVPKNRPDI</sequence>
<accession>A0A433SFN5</accession>
<feature type="domain" description="Hda lid" evidence="2">
    <location>
        <begin position="157"/>
        <end position="221"/>
    </location>
</feature>
<dbReference type="InterPro" id="IPR013317">
    <property type="entry name" value="DnaA_dom"/>
</dbReference>
<dbReference type="EMBL" id="PQSP01000001">
    <property type="protein sequence ID" value="RUS67561.1"/>
    <property type="molecule type" value="Genomic_DNA"/>
</dbReference>
<evidence type="ECO:0000259" key="1">
    <source>
        <dbReference type="Pfam" id="PF00308"/>
    </source>
</evidence>
<evidence type="ECO:0000313" key="3">
    <source>
        <dbReference type="EMBL" id="RUS67561.1"/>
    </source>
</evidence>
<dbReference type="Proteomes" id="UP000286947">
    <property type="component" value="Unassembled WGS sequence"/>
</dbReference>
<gene>
    <name evidence="3" type="primary">hda</name>
    <name evidence="3" type="ORF">CUZ56_00035</name>
</gene>
<evidence type="ECO:0000313" key="4">
    <source>
        <dbReference type="Proteomes" id="UP000286947"/>
    </source>
</evidence>
<dbReference type="Pfam" id="PF00308">
    <property type="entry name" value="Bac_DnaA"/>
    <property type="match status" value="1"/>
</dbReference>
<proteinExistence type="predicted"/>
<organism evidence="3 4">
    <name type="scientific">Saezia sanguinis</name>
    <dbReference type="NCBI Taxonomy" id="1965230"/>
    <lineage>
        <taxon>Bacteria</taxon>
        <taxon>Pseudomonadati</taxon>
        <taxon>Pseudomonadota</taxon>
        <taxon>Betaproteobacteria</taxon>
        <taxon>Burkholderiales</taxon>
        <taxon>Saeziaceae</taxon>
        <taxon>Saezia</taxon>
    </lineage>
</organism>
<dbReference type="GO" id="GO:0006270">
    <property type="term" value="P:DNA replication initiation"/>
    <property type="evidence" value="ECO:0007669"/>
    <property type="project" value="TreeGrafter"/>
</dbReference>
<dbReference type="SUPFAM" id="SSF52540">
    <property type="entry name" value="P-loop containing nucleoside triphosphate hydrolases"/>
    <property type="match status" value="1"/>
</dbReference>
<dbReference type="Gene3D" id="3.40.50.300">
    <property type="entry name" value="P-loop containing nucleotide triphosphate hydrolases"/>
    <property type="match status" value="1"/>
</dbReference>
<dbReference type="PANTHER" id="PTHR30050">
    <property type="entry name" value="CHROMOSOMAL REPLICATION INITIATOR PROTEIN DNAA"/>
    <property type="match status" value="1"/>
</dbReference>
<keyword evidence="4" id="KW-1185">Reference proteome</keyword>
<dbReference type="AlphaFoldDB" id="A0A433SFN5"/>
<dbReference type="Gene3D" id="1.10.8.60">
    <property type="match status" value="1"/>
</dbReference>
<protein>
    <submittedName>
        <fullName evidence="3">DnaA regulatory inactivator Hda</fullName>
    </submittedName>
</protein>
<dbReference type="Pfam" id="PF22688">
    <property type="entry name" value="Hda_lid"/>
    <property type="match status" value="1"/>
</dbReference>
<feature type="domain" description="Chromosomal replication initiator protein DnaA ATPAse" evidence="1">
    <location>
        <begin position="16"/>
        <end position="69"/>
    </location>
</feature>
<dbReference type="OrthoDB" id="9784878at2"/>
<dbReference type="GO" id="GO:0005886">
    <property type="term" value="C:plasma membrane"/>
    <property type="evidence" value="ECO:0007669"/>
    <property type="project" value="TreeGrafter"/>
</dbReference>
<evidence type="ECO:0000259" key="2">
    <source>
        <dbReference type="Pfam" id="PF22688"/>
    </source>
</evidence>